<gene>
    <name evidence="1" type="ORF">Q664_10090</name>
</gene>
<accession>A0A084SXY5</accession>
<dbReference type="SUPFAM" id="SSF102462">
    <property type="entry name" value="Peptidyl-tRNA hydrolase II"/>
    <property type="match status" value="1"/>
</dbReference>
<protein>
    <submittedName>
        <fullName evidence="1">Uncharacterized protein</fullName>
    </submittedName>
</protein>
<sequence length="101" mass="11476">MKMYILIRESVPTGFAVLAAAHASLAAYLKFRDAPEVAQWLSGPFYKAVCKVTDEEFERAKAFEDHVVLTESALGGQEVAIAFKPRAEWPKAFRFYRLYRS</sequence>
<dbReference type="InterPro" id="IPR023476">
    <property type="entry name" value="Pep_tRNA_hydro_II_dom_sf"/>
</dbReference>
<dbReference type="EMBL" id="JPMI01000057">
    <property type="protein sequence ID" value="KFA93320.1"/>
    <property type="molecule type" value="Genomic_DNA"/>
</dbReference>
<organism evidence="1 2">
    <name type="scientific">Archangium violaceum Cb vi76</name>
    <dbReference type="NCBI Taxonomy" id="1406225"/>
    <lineage>
        <taxon>Bacteria</taxon>
        <taxon>Pseudomonadati</taxon>
        <taxon>Myxococcota</taxon>
        <taxon>Myxococcia</taxon>
        <taxon>Myxococcales</taxon>
        <taxon>Cystobacterineae</taxon>
        <taxon>Archangiaceae</taxon>
        <taxon>Archangium</taxon>
    </lineage>
</organism>
<dbReference type="Proteomes" id="UP000028547">
    <property type="component" value="Unassembled WGS sequence"/>
</dbReference>
<evidence type="ECO:0000313" key="1">
    <source>
        <dbReference type="EMBL" id="KFA93320.1"/>
    </source>
</evidence>
<proteinExistence type="predicted"/>
<reference evidence="1 2" key="1">
    <citation type="submission" date="2014-07" db="EMBL/GenBank/DDBJ databases">
        <title>Draft Genome Sequence of Gephyronic Acid Producer, Cystobacter violaceus Strain Cb vi76.</title>
        <authorList>
            <person name="Stevens D.C."/>
            <person name="Young J."/>
            <person name="Carmichael R."/>
            <person name="Tan J."/>
            <person name="Taylor R.E."/>
        </authorList>
    </citation>
    <scope>NUCLEOTIDE SEQUENCE [LARGE SCALE GENOMIC DNA]</scope>
    <source>
        <strain evidence="1 2">Cb vi76</strain>
    </source>
</reference>
<evidence type="ECO:0000313" key="2">
    <source>
        <dbReference type="Proteomes" id="UP000028547"/>
    </source>
</evidence>
<comment type="caution">
    <text evidence="1">The sequence shown here is derived from an EMBL/GenBank/DDBJ whole genome shotgun (WGS) entry which is preliminary data.</text>
</comment>
<dbReference type="AlphaFoldDB" id="A0A084SXY5"/>
<dbReference type="Gene3D" id="3.40.1490.10">
    <property type="entry name" value="Bit1"/>
    <property type="match status" value="1"/>
</dbReference>
<name>A0A084SXY5_9BACT</name>